<sequence>MLSQAEENLSILGIAFTEKLSQSNVSPEEALVSLVQLNEFHSSRRYYSLLCLAISEFSSFLRLEVIYHYSEGLDQISSGFLGSIVQQLPGASGAWHKKLLKRLKSQAKGNNYFLSSEKRVELQGTDPNLEKFGIYTTPFQKQHRAKLASRTQLLTNSTWYRNRLVFGVGLRADIATLRDLKIVEKSYGAMKKLKSSKASTYKIWKELEEFSGIKEA</sequence>
<organism evidence="1 2">
    <name type="scientific">Halobacteriovorax marinus</name>
    <dbReference type="NCBI Taxonomy" id="97084"/>
    <lineage>
        <taxon>Bacteria</taxon>
        <taxon>Pseudomonadati</taxon>
        <taxon>Bdellovibrionota</taxon>
        <taxon>Bacteriovoracia</taxon>
        <taxon>Bacteriovoracales</taxon>
        <taxon>Halobacteriovoraceae</taxon>
        <taxon>Halobacteriovorax</taxon>
    </lineage>
</organism>
<dbReference type="EMBL" id="MAAO01000006">
    <property type="protein sequence ID" value="OUR97380.1"/>
    <property type="molecule type" value="Genomic_DNA"/>
</dbReference>
<evidence type="ECO:0000313" key="1">
    <source>
        <dbReference type="EMBL" id="OUR97380.1"/>
    </source>
</evidence>
<reference evidence="2" key="1">
    <citation type="journal article" date="2017" name="Proc. Natl. Acad. Sci. U.S.A.">
        <title>Simulation of Deepwater Horizon oil plume reveals substrate specialization within a complex community of hydrocarbon-degraders.</title>
        <authorList>
            <person name="Hu P."/>
            <person name="Dubinsky E.A."/>
            <person name="Probst A.J."/>
            <person name="Wang J."/>
            <person name="Sieber C.M.K."/>
            <person name="Tom L.M."/>
            <person name="Gardinali P."/>
            <person name="Banfield J.F."/>
            <person name="Atlas R.M."/>
            <person name="Andersen G.L."/>
        </authorList>
    </citation>
    <scope>NUCLEOTIDE SEQUENCE [LARGE SCALE GENOMIC DNA]</scope>
</reference>
<name>A0A1Y5FER3_9BACT</name>
<comment type="caution">
    <text evidence="1">The sequence shown here is derived from an EMBL/GenBank/DDBJ whole genome shotgun (WGS) entry which is preliminary data.</text>
</comment>
<dbReference type="AlphaFoldDB" id="A0A1Y5FER3"/>
<dbReference type="Proteomes" id="UP000196531">
    <property type="component" value="Unassembled WGS sequence"/>
</dbReference>
<gene>
    <name evidence="1" type="ORF">A9Q84_13730</name>
</gene>
<accession>A0A1Y5FER3</accession>
<protein>
    <submittedName>
        <fullName evidence="1">Uncharacterized protein</fullName>
    </submittedName>
</protein>
<proteinExistence type="predicted"/>
<evidence type="ECO:0000313" key="2">
    <source>
        <dbReference type="Proteomes" id="UP000196531"/>
    </source>
</evidence>